<reference evidence="1 2" key="1">
    <citation type="submission" date="2021-06" db="EMBL/GenBank/DDBJ databases">
        <title>Caerostris extrusa draft genome.</title>
        <authorList>
            <person name="Kono N."/>
            <person name="Arakawa K."/>
        </authorList>
    </citation>
    <scope>NUCLEOTIDE SEQUENCE [LARGE SCALE GENOMIC DNA]</scope>
</reference>
<proteinExistence type="predicted"/>
<comment type="caution">
    <text evidence="1">The sequence shown here is derived from an EMBL/GenBank/DDBJ whole genome shotgun (WGS) entry which is preliminary data.</text>
</comment>
<sequence length="75" mass="8370">MHPSFPLGSGVTASLDLVAFNRNRYGIRHRKLSPLSGQRGTIVDGVDQVCRHVLPWAVKKGGRMRKRDLFVPMGK</sequence>
<keyword evidence="2" id="KW-1185">Reference proteome</keyword>
<organism evidence="1 2">
    <name type="scientific">Caerostris extrusa</name>
    <name type="common">Bark spider</name>
    <name type="synonym">Caerostris bankana</name>
    <dbReference type="NCBI Taxonomy" id="172846"/>
    <lineage>
        <taxon>Eukaryota</taxon>
        <taxon>Metazoa</taxon>
        <taxon>Ecdysozoa</taxon>
        <taxon>Arthropoda</taxon>
        <taxon>Chelicerata</taxon>
        <taxon>Arachnida</taxon>
        <taxon>Araneae</taxon>
        <taxon>Araneomorphae</taxon>
        <taxon>Entelegynae</taxon>
        <taxon>Araneoidea</taxon>
        <taxon>Araneidae</taxon>
        <taxon>Caerostris</taxon>
    </lineage>
</organism>
<protein>
    <submittedName>
        <fullName evidence="1">Uncharacterized protein</fullName>
    </submittedName>
</protein>
<evidence type="ECO:0000313" key="1">
    <source>
        <dbReference type="EMBL" id="GIY56161.1"/>
    </source>
</evidence>
<dbReference type="Proteomes" id="UP001054945">
    <property type="component" value="Unassembled WGS sequence"/>
</dbReference>
<gene>
    <name evidence="1" type="ORF">CEXT_135461</name>
</gene>
<evidence type="ECO:0000313" key="2">
    <source>
        <dbReference type="Proteomes" id="UP001054945"/>
    </source>
</evidence>
<dbReference type="EMBL" id="BPLR01012734">
    <property type="protein sequence ID" value="GIY56161.1"/>
    <property type="molecule type" value="Genomic_DNA"/>
</dbReference>
<dbReference type="AlphaFoldDB" id="A0AAV4UEK5"/>
<name>A0AAV4UEK5_CAEEX</name>
<accession>A0AAV4UEK5</accession>